<feature type="transmembrane region" description="Helical" evidence="6">
    <location>
        <begin position="183"/>
        <end position="208"/>
    </location>
</feature>
<dbReference type="RefSeq" id="WP_092349236.1">
    <property type="nucleotide sequence ID" value="NZ_CZVW01000008.1"/>
</dbReference>
<evidence type="ECO:0000256" key="3">
    <source>
        <dbReference type="ARBA" id="ARBA00022692"/>
    </source>
</evidence>
<evidence type="ECO:0000313" key="7">
    <source>
        <dbReference type="EMBL" id="CUT00864.1"/>
    </source>
</evidence>
<evidence type="ECO:0000256" key="5">
    <source>
        <dbReference type="ARBA" id="ARBA00023136"/>
    </source>
</evidence>
<evidence type="ECO:0000256" key="2">
    <source>
        <dbReference type="ARBA" id="ARBA00022475"/>
    </source>
</evidence>
<dbReference type="Pfam" id="PF01943">
    <property type="entry name" value="Polysacc_synt"/>
    <property type="match status" value="1"/>
</dbReference>
<dbReference type="OrthoDB" id="9815702at2"/>
<evidence type="ECO:0000256" key="1">
    <source>
        <dbReference type="ARBA" id="ARBA00004651"/>
    </source>
</evidence>
<reference evidence="8" key="1">
    <citation type="submission" date="2015-11" db="EMBL/GenBank/DDBJ databases">
        <authorList>
            <person name="Varghese N."/>
        </authorList>
    </citation>
    <scope>NUCLEOTIDE SEQUENCE [LARGE SCALE GENOMIC DNA]</scope>
    <source>
        <strain evidence="8">JGI-23</strain>
    </source>
</reference>
<feature type="transmembrane region" description="Helical" evidence="6">
    <location>
        <begin position="93"/>
        <end position="120"/>
    </location>
</feature>
<dbReference type="GO" id="GO:0005886">
    <property type="term" value="C:plasma membrane"/>
    <property type="evidence" value="ECO:0007669"/>
    <property type="project" value="UniProtKB-SubCell"/>
</dbReference>
<dbReference type="PANTHER" id="PTHR30250:SF11">
    <property type="entry name" value="O-ANTIGEN TRANSPORTER-RELATED"/>
    <property type="match status" value="1"/>
</dbReference>
<dbReference type="EMBL" id="CZVW01000008">
    <property type="protein sequence ID" value="CUT00864.1"/>
    <property type="molecule type" value="Genomic_DNA"/>
</dbReference>
<dbReference type="InterPro" id="IPR050833">
    <property type="entry name" value="Poly_Biosynth_Transport"/>
</dbReference>
<protein>
    <submittedName>
        <fullName evidence="7">Polysaccharide biosynthesis protein</fullName>
    </submittedName>
</protein>
<keyword evidence="2" id="KW-1003">Cell membrane</keyword>
<accession>A0A0P1MY71</accession>
<keyword evidence="5 6" id="KW-0472">Membrane</keyword>
<evidence type="ECO:0000256" key="6">
    <source>
        <dbReference type="SAM" id="Phobius"/>
    </source>
</evidence>
<sequence length="268" mass="31078">MNLAKLKNIISNSEHKILFTNVLSLSILQFGNYILPLITIPYIVRVIGPDKFGLISFAQAFTTYFTLVVNYGFDLSATREISANRNNKDALARIYSNVLFTKVFLFAICTITFLLLISLIPIFKENFLIFVLSYLIILGYVLFPTWFFQGIEKIYISSIFNFFIKLVFTLGIFIFVRKKEDFFFVPFLMSLGQIIAGFFGLLYSLKLLNKKVNLPKLNEIFYELKNSFTVFISLVFINFYTVSNTFILGFFLHHMKMLGILRLEANLF</sequence>
<proteinExistence type="predicted"/>
<feature type="transmembrane region" description="Helical" evidence="6">
    <location>
        <begin position="154"/>
        <end position="176"/>
    </location>
</feature>
<feature type="transmembrane region" description="Helical" evidence="6">
    <location>
        <begin position="17"/>
        <end position="40"/>
    </location>
</feature>
<dbReference type="Proteomes" id="UP000199197">
    <property type="component" value="Unassembled WGS sequence"/>
</dbReference>
<evidence type="ECO:0000313" key="8">
    <source>
        <dbReference type="Proteomes" id="UP000199197"/>
    </source>
</evidence>
<dbReference type="AlphaFoldDB" id="A0A0P1MY71"/>
<dbReference type="PANTHER" id="PTHR30250">
    <property type="entry name" value="PST FAMILY PREDICTED COLANIC ACID TRANSPORTER"/>
    <property type="match status" value="1"/>
</dbReference>
<keyword evidence="4 6" id="KW-1133">Transmembrane helix</keyword>
<organism evidence="7 8">
    <name type="scientific">Candidatus Chryseopegocella kryptomonas</name>
    <dbReference type="NCBI Taxonomy" id="1633643"/>
    <lineage>
        <taxon>Bacteria</taxon>
        <taxon>Pseudomonadati</taxon>
        <taxon>Candidatus Kryptoniota</taxon>
        <taxon>Candidatus Chryseopegocella</taxon>
    </lineage>
</organism>
<feature type="transmembrane region" description="Helical" evidence="6">
    <location>
        <begin position="228"/>
        <end position="252"/>
    </location>
</feature>
<comment type="subcellular location">
    <subcellularLocation>
        <location evidence="1">Cell membrane</location>
        <topology evidence="1">Multi-pass membrane protein</topology>
    </subcellularLocation>
</comment>
<keyword evidence="3 6" id="KW-0812">Transmembrane</keyword>
<evidence type="ECO:0000256" key="4">
    <source>
        <dbReference type="ARBA" id="ARBA00022989"/>
    </source>
</evidence>
<name>A0A0P1MY71_9BACT</name>
<keyword evidence="8" id="KW-1185">Reference proteome</keyword>
<gene>
    <name evidence="7" type="ORF">JGI23_00934</name>
</gene>
<feature type="transmembrane region" description="Helical" evidence="6">
    <location>
        <begin position="127"/>
        <end position="148"/>
    </location>
</feature>
<dbReference type="InterPro" id="IPR002797">
    <property type="entry name" value="Polysacc_synth"/>
</dbReference>